<keyword evidence="2" id="KW-0812">Transmembrane</keyword>
<feature type="transmembrane region" description="Helical" evidence="2">
    <location>
        <begin position="110"/>
        <end position="132"/>
    </location>
</feature>
<dbReference type="PANTHER" id="PTHR46558">
    <property type="entry name" value="TRACRIPTIONAL REGULATORY PROTEIN-RELATED-RELATED"/>
    <property type="match status" value="1"/>
</dbReference>
<evidence type="ECO:0000256" key="2">
    <source>
        <dbReference type="SAM" id="Phobius"/>
    </source>
</evidence>
<gene>
    <name evidence="4" type="ORF">DY048_01770</name>
</gene>
<keyword evidence="5" id="KW-1185">Reference proteome</keyword>
<dbReference type="SMART" id="SM00530">
    <property type="entry name" value="HTH_XRE"/>
    <property type="match status" value="1"/>
</dbReference>
<dbReference type="RefSeq" id="WP_105987466.1">
    <property type="nucleotide sequence ID" value="NZ_POST01000001.1"/>
</dbReference>
<dbReference type="PROSITE" id="PS50943">
    <property type="entry name" value="HTH_CROC1"/>
    <property type="match status" value="1"/>
</dbReference>
<dbReference type="Gene3D" id="1.10.260.40">
    <property type="entry name" value="lambda repressor-like DNA-binding domains"/>
    <property type="match status" value="1"/>
</dbReference>
<evidence type="ECO:0000313" key="5">
    <source>
        <dbReference type="Proteomes" id="UP000767392"/>
    </source>
</evidence>
<evidence type="ECO:0000313" key="4">
    <source>
        <dbReference type="EMBL" id="TPR16215.1"/>
    </source>
</evidence>
<keyword evidence="1" id="KW-0238">DNA-binding</keyword>
<organism evidence="4 5">
    <name type="scientific">Apilactobacillus timberlakei</name>
    <dbReference type="NCBI Taxonomy" id="2008380"/>
    <lineage>
        <taxon>Bacteria</taxon>
        <taxon>Bacillati</taxon>
        <taxon>Bacillota</taxon>
        <taxon>Bacilli</taxon>
        <taxon>Lactobacillales</taxon>
        <taxon>Lactobacillaceae</taxon>
        <taxon>Apilactobacillus</taxon>
    </lineage>
</organism>
<comment type="caution">
    <text evidence="4">The sequence shown here is derived from an EMBL/GenBank/DDBJ whole genome shotgun (WGS) entry which is preliminary data.</text>
</comment>
<protein>
    <submittedName>
        <fullName evidence="4">XRE family transcriptional regulator</fullName>
    </submittedName>
</protein>
<accession>A0ABY2YUQ6</accession>
<feature type="transmembrane region" description="Helical" evidence="2">
    <location>
        <begin position="160"/>
        <end position="182"/>
    </location>
</feature>
<dbReference type="EMBL" id="QUAM01000001">
    <property type="protein sequence ID" value="TPR16215.1"/>
    <property type="molecule type" value="Genomic_DNA"/>
</dbReference>
<keyword evidence="2" id="KW-0472">Membrane</keyword>
<sequence length="218" mass="25372">MRFGERLKTARNKKELTQDNVAVIFKVSRKTISSWENENSYPDINSLIQISNFYHISLDTLLKEDVGMKEFLDKKDVKVGLRPIQIGLNILGCAVLFAYLLIFFENALNINLWVQLLLLLVFIIICASFVYVQRKFVTLEKRLDLYSSTWFEKIFTNLRALIVTEVILTIVLITSAIIFLFTQYDTTPLNEFTFVLIIAILNIYYHIKKTKNKATTKK</sequence>
<dbReference type="InterPro" id="IPR001387">
    <property type="entry name" value="Cro/C1-type_HTH"/>
</dbReference>
<dbReference type="InterPro" id="IPR010982">
    <property type="entry name" value="Lambda_DNA-bd_dom_sf"/>
</dbReference>
<name>A0ABY2YUQ6_9LACO</name>
<evidence type="ECO:0000256" key="1">
    <source>
        <dbReference type="ARBA" id="ARBA00023125"/>
    </source>
</evidence>
<dbReference type="CDD" id="cd00093">
    <property type="entry name" value="HTH_XRE"/>
    <property type="match status" value="1"/>
</dbReference>
<feature type="domain" description="HTH cro/C1-type" evidence="3">
    <location>
        <begin position="7"/>
        <end position="61"/>
    </location>
</feature>
<evidence type="ECO:0000259" key="3">
    <source>
        <dbReference type="PROSITE" id="PS50943"/>
    </source>
</evidence>
<dbReference type="SUPFAM" id="SSF47413">
    <property type="entry name" value="lambda repressor-like DNA-binding domains"/>
    <property type="match status" value="1"/>
</dbReference>
<proteinExistence type="predicted"/>
<reference evidence="4 5" key="1">
    <citation type="submission" date="2018-08" db="EMBL/GenBank/DDBJ databases">
        <title>Comparative genomics of wild bee and flower associated Lactobacillus reveals potential adaptation to the bee host.</title>
        <authorList>
            <person name="Vuong H.Q."/>
            <person name="Mcfrederick Q.S."/>
        </authorList>
    </citation>
    <scope>NUCLEOTIDE SEQUENCE [LARGE SCALE GENOMIC DNA]</scope>
    <source>
        <strain evidence="4 5">HV_04</strain>
    </source>
</reference>
<dbReference type="Pfam" id="PF12844">
    <property type="entry name" value="HTH_19"/>
    <property type="match status" value="1"/>
</dbReference>
<feature type="transmembrane region" description="Helical" evidence="2">
    <location>
        <begin position="84"/>
        <end position="104"/>
    </location>
</feature>
<dbReference type="Proteomes" id="UP000767392">
    <property type="component" value="Unassembled WGS sequence"/>
</dbReference>
<dbReference type="PANTHER" id="PTHR46558:SF13">
    <property type="entry name" value="HTH-TYPE TRANSCRIPTIONAL REGULATOR IMMR"/>
    <property type="match status" value="1"/>
</dbReference>
<keyword evidence="2" id="KW-1133">Transmembrane helix</keyword>
<feature type="transmembrane region" description="Helical" evidence="2">
    <location>
        <begin position="188"/>
        <end position="207"/>
    </location>
</feature>